<comment type="similarity">
    <text evidence="1 7">Belongs to the cytochrome P450 family.</text>
</comment>
<name>A0A1G9VG53_ALLAB</name>
<dbReference type="FunFam" id="1.10.630.10:FF:000018">
    <property type="entry name" value="Cytochrome P450 monooxygenase"/>
    <property type="match status" value="1"/>
</dbReference>
<dbReference type="AlphaFoldDB" id="A0A1G9VG53"/>
<dbReference type="SUPFAM" id="SSF48264">
    <property type="entry name" value="Cytochrome P450"/>
    <property type="match status" value="1"/>
</dbReference>
<dbReference type="GO" id="GO:0004497">
    <property type="term" value="F:monooxygenase activity"/>
    <property type="evidence" value="ECO:0007669"/>
    <property type="project" value="UniProtKB-KW"/>
</dbReference>
<dbReference type="EMBL" id="LT629701">
    <property type="protein sequence ID" value="SDM71063.1"/>
    <property type="molecule type" value="Genomic_DNA"/>
</dbReference>
<sequence length="442" mass="47947">MNTLRIGAQVGAAKAAARLLSAFGDLFAQLGRPRWLEDPYPLYERIRAKGPVYRAPSGIRAVSSFALCDQVLRDRRFGMKTAEGVTMPGLGSVQEHFPESFLDMDPPDHTRLRRLAAPAFTPRSVESYRPRIGWMVEDFLSRVPDRFDLVTEVAAPLPIAVVSDLLGVPPVDRARFAEYGALVGAALGGVRPVRQAKELIAAAEALFERLVREPRGDVIGDLTVALGEEKLTARELFGMAMLLLIAGFETTVNLIGNGVISLLRNRSQWELLRADPSLAAAVVEETLRYEPPVQATVRIAHTDVELAGQRIKAGQMVAVLIAAGNRDAAVFADPHRFDITRAGVPEHLAFSSGIHYCLGARLARIETEIVFRTLAERMPSLRLAGPVRWRPATGPPQPPRHPELSWACAAARAAKTSSMWSSAQVLMVASTGSSEAPSGVSS</sequence>
<dbReference type="Proteomes" id="UP000183376">
    <property type="component" value="Chromosome I"/>
</dbReference>
<dbReference type="Pfam" id="PF00067">
    <property type="entry name" value="p450"/>
    <property type="match status" value="1"/>
</dbReference>
<evidence type="ECO:0000256" key="1">
    <source>
        <dbReference type="ARBA" id="ARBA00010617"/>
    </source>
</evidence>
<dbReference type="PANTHER" id="PTHR46696">
    <property type="entry name" value="P450, PUTATIVE (EUROFUNG)-RELATED"/>
    <property type="match status" value="1"/>
</dbReference>
<keyword evidence="4 7" id="KW-0560">Oxidoreductase</keyword>
<organism evidence="8 9">
    <name type="scientific">Allokutzneria albata</name>
    <name type="common">Kibdelosporangium albatum</name>
    <dbReference type="NCBI Taxonomy" id="211114"/>
    <lineage>
        <taxon>Bacteria</taxon>
        <taxon>Bacillati</taxon>
        <taxon>Actinomycetota</taxon>
        <taxon>Actinomycetes</taxon>
        <taxon>Pseudonocardiales</taxon>
        <taxon>Pseudonocardiaceae</taxon>
        <taxon>Allokutzneria</taxon>
    </lineage>
</organism>
<evidence type="ECO:0000256" key="7">
    <source>
        <dbReference type="RuleBase" id="RU000461"/>
    </source>
</evidence>
<dbReference type="InterPro" id="IPR017972">
    <property type="entry name" value="Cyt_P450_CS"/>
</dbReference>
<dbReference type="CDD" id="cd20625">
    <property type="entry name" value="CYP164-like"/>
    <property type="match status" value="1"/>
</dbReference>
<dbReference type="InterPro" id="IPR036396">
    <property type="entry name" value="Cyt_P450_sf"/>
</dbReference>
<dbReference type="eggNOG" id="COG2124">
    <property type="taxonomic scope" value="Bacteria"/>
</dbReference>
<keyword evidence="3 7" id="KW-0479">Metal-binding</keyword>
<evidence type="ECO:0000256" key="6">
    <source>
        <dbReference type="ARBA" id="ARBA00023033"/>
    </source>
</evidence>
<reference evidence="8 9" key="1">
    <citation type="submission" date="2016-10" db="EMBL/GenBank/DDBJ databases">
        <authorList>
            <person name="de Groot N.N."/>
        </authorList>
    </citation>
    <scope>NUCLEOTIDE SEQUENCE [LARGE SCALE GENOMIC DNA]</scope>
    <source>
        <strain evidence="8 9">DSM 44149</strain>
    </source>
</reference>
<dbReference type="OrthoDB" id="4156795at2"/>
<evidence type="ECO:0000256" key="4">
    <source>
        <dbReference type="ARBA" id="ARBA00023002"/>
    </source>
</evidence>
<dbReference type="PROSITE" id="PS00086">
    <property type="entry name" value="CYTOCHROME_P450"/>
    <property type="match status" value="1"/>
</dbReference>
<keyword evidence="9" id="KW-1185">Reference proteome</keyword>
<dbReference type="STRING" id="211114.SAMN04489726_3015"/>
<dbReference type="PANTHER" id="PTHR46696:SF1">
    <property type="entry name" value="CYTOCHROME P450 YJIB-RELATED"/>
    <property type="match status" value="1"/>
</dbReference>
<keyword evidence="6 7" id="KW-0503">Monooxygenase</keyword>
<dbReference type="InterPro" id="IPR001128">
    <property type="entry name" value="Cyt_P450"/>
</dbReference>
<evidence type="ECO:0008006" key="10">
    <source>
        <dbReference type="Google" id="ProtNLM"/>
    </source>
</evidence>
<evidence type="ECO:0000256" key="5">
    <source>
        <dbReference type="ARBA" id="ARBA00023004"/>
    </source>
</evidence>
<dbReference type="Gene3D" id="1.10.630.10">
    <property type="entry name" value="Cytochrome P450"/>
    <property type="match status" value="1"/>
</dbReference>
<dbReference type="InterPro" id="IPR002397">
    <property type="entry name" value="Cyt_P450_B"/>
</dbReference>
<dbReference type="GO" id="GO:0016705">
    <property type="term" value="F:oxidoreductase activity, acting on paired donors, with incorporation or reduction of molecular oxygen"/>
    <property type="evidence" value="ECO:0007669"/>
    <property type="project" value="InterPro"/>
</dbReference>
<dbReference type="GO" id="GO:0005506">
    <property type="term" value="F:iron ion binding"/>
    <property type="evidence" value="ECO:0007669"/>
    <property type="project" value="InterPro"/>
</dbReference>
<dbReference type="PRINTS" id="PR00385">
    <property type="entry name" value="P450"/>
</dbReference>
<dbReference type="PRINTS" id="PR00359">
    <property type="entry name" value="BP450"/>
</dbReference>
<keyword evidence="2 7" id="KW-0349">Heme</keyword>
<evidence type="ECO:0000256" key="3">
    <source>
        <dbReference type="ARBA" id="ARBA00022723"/>
    </source>
</evidence>
<proteinExistence type="inferred from homology"/>
<accession>A0A1G9VG53</accession>
<dbReference type="GO" id="GO:0020037">
    <property type="term" value="F:heme binding"/>
    <property type="evidence" value="ECO:0007669"/>
    <property type="project" value="InterPro"/>
</dbReference>
<evidence type="ECO:0000313" key="9">
    <source>
        <dbReference type="Proteomes" id="UP000183376"/>
    </source>
</evidence>
<evidence type="ECO:0000313" key="8">
    <source>
        <dbReference type="EMBL" id="SDM71063.1"/>
    </source>
</evidence>
<gene>
    <name evidence="8" type="ORF">SAMN04489726_3015</name>
</gene>
<protein>
    <recommendedName>
        <fullName evidence="10">Cytochrome P450</fullName>
    </recommendedName>
</protein>
<evidence type="ECO:0000256" key="2">
    <source>
        <dbReference type="ARBA" id="ARBA00022617"/>
    </source>
</evidence>
<keyword evidence="5 7" id="KW-0408">Iron</keyword>